<protein>
    <submittedName>
        <fullName evidence="1">Uncharacterized protein</fullName>
    </submittedName>
</protein>
<reference evidence="1" key="1">
    <citation type="journal article" date="2014" name="Front. Microbiol.">
        <title>High frequency of phylogenetically diverse reductive dehalogenase-homologous genes in deep subseafloor sedimentary metagenomes.</title>
        <authorList>
            <person name="Kawai M."/>
            <person name="Futagami T."/>
            <person name="Toyoda A."/>
            <person name="Takaki Y."/>
            <person name="Nishi S."/>
            <person name="Hori S."/>
            <person name="Arai W."/>
            <person name="Tsubouchi T."/>
            <person name="Morono Y."/>
            <person name="Uchiyama I."/>
            <person name="Ito T."/>
            <person name="Fujiyama A."/>
            <person name="Inagaki F."/>
            <person name="Takami H."/>
        </authorList>
    </citation>
    <scope>NUCLEOTIDE SEQUENCE</scope>
    <source>
        <strain evidence="1">Expedition CK06-06</strain>
    </source>
</reference>
<gene>
    <name evidence="1" type="ORF">S12H4_61504</name>
</gene>
<accession>X1UTU9</accession>
<evidence type="ECO:0000313" key="1">
    <source>
        <dbReference type="EMBL" id="GAJ20894.1"/>
    </source>
</evidence>
<name>X1UTU9_9ZZZZ</name>
<organism evidence="1">
    <name type="scientific">marine sediment metagenome</name>
    <dbReference type="NCBI Taxonomy" id="412755"/>
    <lineage>
        <taxon>unclassified sequences</taxon>
        <taxon>metagenomes</taxon>
        <taxon>ecological metagenomes</taxon>
    </lineage>
</organism>
<dbReference type="AlphaFoldDB" id="X1UTU9"/>
<sequence length="29" mass="3338">SFEEVSANFIVAELFNVFSNFGLELERDN</sequence>
<dbReference type="EMBL" id="BARW01040849">
    <property type="protein sequence ID" value="GAJ20894.1"/>
    <property type="molecule type" value="Genomic_DNA"/>
</dbReference>
<feature type="non-terminal residue" evidence="1">
    <location>
        <position position="1"/>
    </location>
</feature>
<proteinExistence type="predicted"/>
<comment type="caution">
    <text evidence="1">The sequence shown here is derived from an EMBL/GenBank/DDBJ whole genome shotgun (WGS) entry which is preliminary data.</text>
</comment>